<keyword evidence="5" id="KW-1185">Reference proteome</keyword>
<reference evidence="4 5" key="1">
    <citation type="submission" date="2018-04" db="EMBL/GenBank/DDBJ databases">
        <title>Genomic Encyclopedia of Archaeal and Bacterial Type Strains, Phase II (KMG-II): from individual species to whole genera.</title>
        <authorList>
            <person name="Goeker M."/>
        </authorList>
    </citation>
    <scope>NUCLEOTIDE SEQUENCE [LARGE SCALE GENOMIC DNA]</scope>
    <source>
        <strain evidence="4 5">DSM 18064</strain>
    </source>
</reference>
<dbReference type="InterPro" id="IPR042099">
    <property type="entry name" value="ANL_N_sf"/>
</dbReference>
<feature type="domain" description="AMP-binding enzyme C-terminal" evidence="3">
    <location>
        <begin position="419"/>
        <end position="491"/>
    </location>
</feature>
<dbReference type="Pfam" id="PF13193">
    <property type="entry name" value="AMP-binding_C"/>
    <property type="match status" value="1"/>
</dbReference>
<comment type="caution">
    <text evidence="4">The sequence shown here is derived from an EMBL/GenBank/DDBJ whole genome shotgun (WGS) entry which is preliminary data.</text>
</comment>
<dbReference type="InterPro" id="IPR025110">
    <property type="entry name" value="AMP-bd_C"/>
</dbReference>
<evidence type="ECO:0000313" key="5">
    <source>
        <dbReference type="Proteomes" id="UP000243859"/>
    </source>
</evidence>
<evidence type="ECO:0000256" key="1">
    <source>
        <dbReference type="ARBA" id="ARBA00022598"/>
    </source>
</evidence>
<dbReference type="Pfam" id="PF00501">
    <property type="entry name" value="AMP-binding"/>
    <property type="match status" value="1"/>
</dbReference>
<organism evidence="4 5">
    <name type="scientific">Rhodovulum imhoffii</name>
    <dbReference type="NCBI Taxonomy" id="365340"/>
    <lineage>
        <taxon>Bacteria</taxon>
        <taxon>Pseudomonadati</taxon>
        <taxon>Pseudomonadota</taxon>
        <taxon>Alphaproteobacteria</taxon>
        <taxon>Rhodobacterales</taxon>
        <taxon>Paracoccaceae</taxon>
        <taxon>Rhodovulum</taxon>
    </lineage>
</organism>
<dbReference type="RefSeq" id="WP_107891623.1">
    <property type="nucleotide sequence ID" value="NZ_NHSI01000053.1"/>
</dbReference>
<dbReference type="PANTHER" id="PTHR43352">
    <property type="entry name" value="ACETYL-COA SYNTHETASE"/>
    <property type="match status" value="1"/>
</dbReference>
<dbReference type="InterPro" id="IPR020845">
    <property type="entry name" value="AMP-binding_CS"/>
</dbReference>
<dbReference type="Gene3D" id="3.40.50.12780">
    <property type="entry name" value="N-terminal domain of ligase-like"/>
    <property type="match status" value="1"/>
</dbReference>
<evidence type="ECO:0000313" key="4">
    <source>
        <dbReference type="EMBL" id="PTN02820.1"/>
    </source>
</evidence>
<gene>
    <name evidence="4" type="ORF">C8N32_105193</name>
</gene>
<sequence length="508" mass="54634">MEAVFDEGAFAPCPAPFNLAAYVLAAARRTPDKVALAVIGAAHADRWSYARLERAVLGVAGGLTARGVAPGGHVLLRLGNGVEFPIAYLGCIAAGIIPVPTSPQLTTPEITRLSHEIEPELVIAGPGIAVPEGSAPLLYLDGLRALFEHAPGCYDMGGADRPAYVVYTSGTSGRPRGVIHAHRAIWARRMMWQGWYDLTGEDRLLHAGAFNWTFTLGTGLMDPWSVGATALIPAEGVSPSTLPLLLKRHDATIFAAAPGVYRQMLKEPLQISFSKLRHGLSAGEKLPEATRTAWRAATGTEVYEALGMSECSTFISGSPQRPAPAATSGYPQPGRRIAVLGPEHAPVRRGETGQLAISARDPGMMLGYLRAEAEARHRFDGEWFLTGDMVEMAEDGAITYLGRGDDMLNAGGVRVSPIEVERALLDHPAISEVAATEVTVKADTTVIAAFYTGEETAPEILRAFAGERLARYKQPRLYIHMEHLPKGANNKLNRRLIRQTYEAAHDRA</sequence>
<accession>A0A2T5BTS0</accession>
<dbReference type="EMBL" id="QAAA01000005">
    <property type="protein sequence ID" value="PTN02820.1"/>
    <property type="molecule type" value="Genomic_DNA"/>
</dbReference>
<dbReference type="Gene3D" id="3.30.300.30">
    <property type="match status" value="1"/>
</dbReference>
<dbReference type="OrthoDB" id="9803968at2"/>
<dbReference type="SUPFAM" id="SSF56801">
    <property type="entry name" value="Acetyl-CoA synthetase-like"/>
    <property type="match status" value="1"/>
</dbReference>
<dbReference type="PROSITE" id="PS00455">
    <property type="entry name" value="AMP_BINDING"/>
    <property type="match status" value="1"/>
</dbReference>
<proteinExistence type="predicted"/>
<feature type="domain" description="AMP-dependent synthetase/ligase" evidence="2">
    <location>
        <begin position="26"/>
        <end position="369"/>
    </location>
</feature>
<evidence type="ECO:0000259" key="3">
    <source>
        <dbReference type="Pfam" id="PF13193"/>
    </source>
</evidence>
<evidence type="ECO:0000259" key="2">
    <source>
        <dbReference type="Pfam" id="PF00501"/>
    </source>
</evidence>
<dbReference type="AlphaFoldDB" id="A0A2T5BTS0"/>
<dbReference type="GO" id="GO:0016878">
    <property type="term" value="F:acid-thiol ligase activity"/>
    <property type="evidence" value="ECO:0007669"/>
    <property type="project" value="TreeGrafter"/>
</dbReference>
<dbReference type="InterPro" id="IPR045851">
    <property type="entry name" value="AMP-bd_C_sf"/>
</dbReference>
<dbReference type="Proteomes" id="UP000243859">
    <property type="component" value="Unassembled WGS sequence"/>
</dbReference>
<protein>
    <submittedName>
        <fullName evidence="4">Acyl-CoA synthetase (AMP-forming)/AMP-acid ligase II</fullName>
    </submittedName>
</protein>
<dbReference type="PANTHER" id="PTHR43352:SF1">
    <property type="entry name" value="ANTHRANILATE--COA LIGASE"/>
    <property type="match status" value="1"/>
</dbReference>
<dbReference type="GO" id="GO:0044550">
    <property type="term" value="P:secondary metabolite biosynthetic process"/>
    <property type="evidence" value="ECO:0007669"/>
    <property type="project" value="TreeGrafter"/>
</dbReference>
<dbReference type="InterPro" id="IPR000873">
    <property type="entry name" value="AMP-dep_synth/lig_dom"/>
</dbReference>
<keyword evidence="1 4" id="KW-0436">Ligase</keyword>
<name>A0A2T5BTS0_9RHOB</name>